<accession>A0ACC2T3J3</accession>
<proteinExistence type="predicted"/>
<sequence>MAAYQAVAGLSAGALSTLILHPVDLVKTKLQGILLLKHFSLCFWPEAYKTLADDSKSSKGQRILGRTKAVVKDVIKNAGVTGLYRGLSPNLVGSALSWSFYFACGNFFGSGTF</sequence>
<organism evidence="1 2">
    <name type="scientific">Entomophthora muscae</name>
    <dbReference type="NCBI Taxonomy" id="34485"/>
    <lineage>
        <taxon>Eukaryota</taxon>
        <taxon>Fungi</taxon>
        <taxon>Fungi incertae sedis</taxon>
        <taxon>Zoopagomycota</taxon>
        <taxon>Entomophthoromycotina</taxon>
        <taxon>Entomophthoromycetes</taxon>
        <taxon>Entomophthorales</taxon>
        <taxon>Entomophthoraceae</taxon>
        <taxon>Entomophthora</taxon>
    </lineage>
</organism>
<gene>
    <name evidence="1" type="primary">FLX1_1</name>
    <name evidence="1" type="ORF">DSO57_1022335</name>
</gene>
<evidence type="ECO:0000313" key="2">
    <source>
        <dbReference type="Proteomes" id="UP001165960"/>
    </source>
</evidence>
<protein>
    <submittedName>
        <fullName evidence="1">Mitochondrial FAD carrier protein flx1</fullName>
    </submittedName>
</protein>
<dbReference type="EMBL" id="QTSX02003662">
    <property type="protein sequence ID" value="KAJ9069060.1"/>
    <property type="molecule type" value="Genomic_DNA"/>
</dbReference>
<evidence type="ECO:0000313" key="1">
    <source>
        <dbReference type="EMBL" id="KAJ9069060.1"/>
    </source>
</evidence>
<dbReference type="Proteomes" id="UP001165960">
    <property type="component" value="Unassembled WGS sequence"/>
</dbReference>
<name>A0ACC2T3J3_9FUNG</name>
<reference evidence="1" key="1">
    <citation type="submission" date="2022-04" db="EMBL/GenBank/DDBJ databases">
        <title>Genome of the entomopathogenic fungus Entomophthora muscae.</title>
        <authorList>
            <person name="Elya C."/>
            <person name="Lovett B.R."/>
            <person name="Lee E."/>
            <person name="Macias A.M."/>
            <person name="Hajek A.E."/>
            <person name="De Bivort B.L."/>
            <person name="Kasson M.T."/>
            <person name="De Fine Licht H.H."/>
            <person name="Stajich J.E."/>
        </authorList>
    </citation>
    <scope>NUCLEOTIDE SEQUENCE</scope>
    <source>
        <strain evidence="1">Berkeley</strain>
    </source>
</reference>
<comment type="caution">
    <text evidence="1">The sequence shown here is derived from an EMBL/GenBank/DDBJ whole genome shotgun (WGS) entry which is preliminary data.</text>
</comment>
<keyword evidence="2" id="KW-1185">Reference proteome</keyword>